<dbReference type="InterPro" id="IPR000082">
    <property type="entry name" value="SEA_dom"/>
</dbReference>
<feature type="region of interest" description="Disordered" evidence="18">
    <location>
        <begin position="528"/>
        <end position="617"/>
    </location>
</feature>
<reference evidence="22" key="1">
    <citation type="submission" date="2020-10" db="EMBL/GenBank/DDBJ databases">
        <title>Chromosome-scale genome assembly of the Allis shad, Alosa alosa.</title>
        <authorList>
            <person name="Margot Z."/>
            <person name="Christophe K."/>
            <person name="Cabau C."/>
            <person name="Louis A."/>
            <person name="Berthelot C."/>
            <person name="Parey E."/>
            <person name="Roest Crollius H."/>
            <person name="Montfort J."/>
            <person name="Robinson-Rechavi M."/>
            <person name="Bucao C."/>
            <person name="Bouchez O."/>
            <person name="Gislard M."/>
            <person name="Lluch J."/>
            <person name="Milhes M."/>
            <person name="Lampietro C."/>
            <person name="Lopez Roques C."/>
            <person name="Donnadieu C."/>
            <person name="Braasch I."/>
            <person name="Desvignes T."/>
            <person name="Postlethwait J."/>
            <person name="Bobe J."/>
            <person name="Guiguen Y."/>
        </authorList>
    </citation>
    <scope>NUCLEOTIDE SEQUENCE</scope>
    <source>
        <strain evidence="22">M-15738</strain>
        <tissue evidence="22">Blood</tissue>
    </source>
</reference>
<keyword evidence="11" id="KW-0325">Glycoprotein</keyword>
<dbReference type="SUPFAM" id="SSF82671">
    <property type="entry name" value="SEA domain"/>
    <property type="match status" value="2"/>
</dbReference>
<dbReference type="PANTHER" id="PTHR12199">
    <property type="entry name" value="INTERPHOTORECEPTOR MATRIX PROTEOGLYCAN"/>
    <property type="match status" value="1"/>
</dbReference>
<dbReference type="GO" id="GO:0007601">
    <property type="term" value="P:visual perception"/>
    <property type="evidence" value="ECO:0007669"/>
    <property type="project" value="InterPro"/>
</dbReference>
<feature type="domain" description="SEA" evidence="20">
    <location>
        <begin position="634"/>
        <end position="775"/>
    </location>
</feature>
<evidence type="ECO:0000256" key="2">
    <source>
        <dbReference type="ARBA" id="ARBA00004504"/>
    </source>
</evidence>
<evidence type="ECO:0000256" key="17">
    <source>
        <dbReference type="PROSITE-ProRule" id="PRU00076"/>
    </source>
</evidence>
<dbReference type="Pfam" id="PF01390">
    <property type="entry name" value="SEA"/>
    <property type="match status" value="1"/>
</dbReference>
<gene>
    <name evidence="22" type="ORF">AALO_G00248890</name>
</gene>
<name>A0AAV6FXV5_9TELE</name>
<keyword evidence="9" id="KW-0730">Sialic acid</keyword>
<dbReference type="SMART" id="SM00200">
    <property type="entry name" value="SEA"/>
    <property type="match status" value="2"/>
</dbReference>
<comment type="function">
    <text evidence="16">Chondroitin sulfate-, heparin- and hyaluronan-binding protein. May serve to form a basic macromolecular scaffold comprising the insoluble interphotoreceptor matrix.</text>
</comment>
<feature type="domain" description="SEA" evidence="20">
    <location>
        <begin position="206"/>
        <end position="324"/>
    </location>
</feature>
<evidence type="ECO:0000256" key="18">
    <source>
        <dbReference type="SAM" id="MobiDB-lite"/>
    </source>
</evidence>
<evidence type="ECO:0000256" key="16">
    <source>
        <dbReference type="ARBA" id="ARBA00045407"/>
    </source>
</evidence>
<evidence type="ECO:0000256" key="7">
    <source>
        <dbReference type="ARBA" id="ARBA00022729"/>
    </source>
</evidence>
<evidence type="ECO:0000256" key="5">
    <source>
        <dbReference type="ARBA" id="ARBA00022530"/>
    </source>
</evidence>
<feature type="region of interest" description="Disordered" evidence="18">
    <location>
        <begin position="372"/>
        <end position="408"/>
    </location>
</feature>
<dbReference type="InterPro" id="IPR036364">
    <property type="entry name" value="SEA_dom_sf"/>
</dbReference>
<keyword evidence="23" id="KW-1185">Reference proteome</keyword>
<evidence type="ECO:0000256" key="13">
    <source>
        <dbReference type="ARBA" id="ARBA00023290"/>
    </source>
</evidence>
<feature type="domain" description="EGF-like" evidence="21">
    <location>
        <begin position="816"/>
        <end position="858"/>
    </location>
</feature>
<dbReference type="GO" id="GO:0005540">
    <property type="term" value="F:hyaluronic acid binding"/>
    <property type="evidence" value="ECO:0007669"/>
    <property type="project" value="UniProtKB-KW"/>
</dbReference>
<dbReference type="PANTHER" id="PTHR12199:SF3">
    <property type="entry name" value="INTERPHOTORECEPTOR MATRIX PROTEOGLYCAN 1"/>
    <property type="match status" value="1"/>
</dbReference>
<feature type="signal peptide" evidence="19">
    <location>
        <begin position="1"/>
        <end position="21"/>
    </location>
</feature>
<evidence type="ECO:0000256" key="3">
    <source>
        <dbReference type="ARBA" id="ARBA00004593"/>
    </source>
</evidence>
<evidence type="ECO:0000256" key="9">
    <source>
        <dbReference type="ARBA" id="ARBA00022981"/>
    </source>
</evidence>
<evidence type="ECO:0000259" key="21">
    <source>
        <dbReference type="PROSITE" id="PS50026"/>
    </source>
</evidence>
<feature type="region of interest" description="Disordered" evidence="18">
    <location>
        <begin position="672"/>
        <end position="692"/>
    </location>
</feature>
<evidence type="ECO:0000256" key="10">
    <source>
        <dbReference type="ARBA" id="ARBA00023170"/>
    </source>
</evidence>
<feature type="compositionally biased region" description="Low complexity" evidence="18">
    <location>
        <begin position="494"/>
        <end position="506"/>
    </location>
</feature>
<keyword evidence="10" id="KW-0675">Receptor</keyword>
<dbReference type="InterPro" id="IPR039861">
    <property type="entry name" value="IMPG"/>
</dbReference>
<dbReference type="InterPro" id="IPR000742">
    <property type="entry name" value="EGF"/>
</dbReference>
<dbReference type="GO" id="GO:0008201">
    <property type="term" value="F:heparin binding"/>
    <property type="evidence" value="ECO:0007669"/>
    <property type="project" value="UniProtKB-KW"/>
</dbReference>
<feature type="chain" id="PRO_5043439722" description="Interphotoreceptor matrix proteoglycan 1" evidence="19">
    <location>
        <begin position="22"/>
        <end position="930"/>
    </location>
</feature>
<evidence type="ECO:0000256" key="19">
    <source>
        <dbReference type="SAM" id="SignalP"/>
    </source>
</evidence>
<evidence type="ECO:0000256" key="12">
    <source>
        <dbReference type="ARBA" id="ARBA00023273"/>
    </source>
</evidence>
<evidence type="ECO:0000256" key="15">
    <source>
        <dbReference type="ARBA" id="ARBA00042018"/>
    </source>
</evidence>
<evidence type="ECO:0000256" key="6">
    <source>
        <dbReference type="ARBA" id="ARBA00022674"/>
    </source>
</evidence>
<evidence type="ECO:0000259" key="20">
    <source>
        <dbReference type="PROSITE" id="PS50024"/>
    </source>
</evidence>
<keyword evidence="12" id="KW-0966">Cell projection</keyword>
<keyword evidence="6" id="KW-0358">Heparin-binding</keyword>
<evidence type="ECO:0000256" key="1">
    <source>
        <dbReference type="ARBA" id="ARBA00004437"/>
    </source>
</evidence>
<feature type="region of interest" description="Disordered" evidence="18">
    <location>
        <begin position="323"/>
        <end position="349"/>
    </location>
</feature>
<keyword evidence="13" id="KW-0373">Hyaluronic acid</keyword>
<sequence>MPLKTGLFIFLFLFTLQVTTIKDTNSQDLSGIRNVKYRHFLETLRPVVKRSTGDTAVHDLRTTRMKRSTVFNTGVKVCPQETMSEVIASHRAYYRMRVCQEAVWEAFQIFLDRVPDTIEYHQWVEACQRDSLCVDDLVRNFSSNQEHLDMVAKRVNPTELQLVSGFPLATHKPAGEKCSKTAAELLIIETEEKTEAPNVIPEEVDEQIIVEFSVTIVEQGYSELLADPDTPQYHDITQTLHEQMVHILDKLPGFKEIRMLGFRPEEVSVHYAVVFENGHPTEPGGEAAEPPTEMDLRQLVAKALSEDTSLPVDILSLSFVSDSVPTQRGEEQGAAEDTAAPDGGEVVPEDVMDETVPDAVPEFVDEEIDEVAETPVVEDTEGDSELQNLMPDEQETEGVDTTPEEALPQDLDEGVDQNFTAPMELDDNEVELEAAATVPPSGGAVMEETTKAIETTDTFLVPTTSASVETVEAPSVTDTIESVEPVEAPSGPTSIEPVEPVEAPSVPSTPEPDLPMDVPSVETTIQPVGPVEIPPEPTVLEPIEVPSEPSSTADTGTPAIPLTEEEGQEAPATASLSPKAEVLDNDQGMQEDREQTEMLDYSSGDAPETNETGTAPPQLRLLTTPSMVASNQANDLVVFFSLRVTNMIFSDDLFDKSSPEYKSLENTFLELRQLPDREETPTPEASTKSETGRTLASIPLLPYLQSNLTGFKELEILNFRNGSVVVNSKMKLEKPVPYNVTEAVTCVLEEFCNAASNRLDLEIDSGSLDVESADHADPCKFMACNEFSRCVINTWSMEAECLCDPGYSMVDGLPCQSICALDPAYCLNDGQCEIIAGHGATCRCPVGKFWHYHGERCTELVSLPIDPLLLVACLIPRQLYTTRSDKLVSDIVDFHHCIPQNETWRIAHEYRSSCCLLRGADSEGFEVTVL</sequence>
<keyword evidence="7 19" id="KW-0732">Signal</keyword>
<dbReference type="GO" id="GO:0001917">
    <property type="term" value="C:photoreceptor inner segment"/>
    <property type="evidence" value="ECO:0007669"/>
    <property type="project" value="UniProtKB-SubCell"/>
</dbReference>
<evidence type="ECO:0000256" key="8">
    <source>
        <dbReference type="ARBA" id="ARBA00022737"/>
    </source>
</evidence>
<evidence type="ECO:0000313" key="22">
    <source>
        <dbReference type="EMBL" id="KAG5266015.1"/>
    </source>
</evidence>
<keyword evidence="5" id="KW-0272">Extracellular matrix</keyword>
<dbReference type="AlphaFoldDB" id="A0AAV6FXV5"/>
<feature type="compositionally biased region" description="Acidic residues" evidence="18">
    <location>
        <begin position="372"/>
        <end position="384"/>
    </location>
</feature>
<comment type="caution">
    <text evidence="22">The sequence shown here is derived from an EMBL/GenBank/DDBJ whole genome shotgun (WGS) entry which is preliminary data.</text>
</comment>
<keyword evidence="17" id="KW-0245">EGF-like domain</keyword>
<evidence type="ECO:0000256" key="14">
    <source>
        <dbReference type="ARBA" id="ARBA00040753"/>
    </source>
</evidence>
<dbReference type="EMBL" id="JADWDJ010000019">
    <property type="protein sequence ID" value="KAG5266015.1"/>
    <property type="molecule type" value="Genomic_DNA"/>
</dbReference>
<comment type="caution">
    <text evidence="17">Lacks conserved residue(s) required for the propagation of feature annotation.</text>
</comment>
<keyword evidence="4" id="KW-0964">Secreted</keyword>
<feature type="region of interest" description="Disordered" evidence="18">
    <location>
        <begin position="485"/>
        <end position="513"/>
    </location>
</feature>
<dbReference type="GO" id="GO:0033165">
    <property type="term" value="C:interphotoreceptor matrix"/>
    <property type="evidence" value="ECO:0007669"/>
    <property type="project" value="UniProtKB-SubCell"/>
</dbReference>
<keyword evidence="8" id="KW-0677">Repeat</keyword>
<organism evidence="22 23">
    <name type="scientific">Alosa alosa</name>
    <name type="common">allis shad</name>
    <dbReference type="NCBI Taxonomy" id="278164"/>
    <lineage>
        <taxon>Eukaryota</taxon>
        <taxon>Metazoa</taxon>
        <taxon>Chordata</taxon>
        <taxon>Craniata</taxon>
        <taxon>Vertebrata</taxon>
        <taxon>Euteleostomi</taxon>
        <taxon>Actinopterygii</taxon>
        <taxon>Neopterygii</taxon>
        <taxon>Teleostei</taxon>
        <taxon>Clupei</taxon>
        <taxon>Clupeiformes</taxon>
        <taxon>Clupeoidei</taxon>
        <taxon>Clupeidae</taxon>
        <taxon>Alosa</taxon>
    </lineage>
</organism>
<dbReference type="Proteomes" id="UP000823561">
    <property type="component" value="Chromosome 19"/>
</dbReference>
<evidence type="ECO:0000256" key="11">
    <source>
        <dbReference type="ARBA" id="ARBA00023180"/>
    </source>
</evidence>
<dbReference type="PROSITE" id="PS50026">
    <property type="entry name" value="EGF_3"/>
    <property type="match status" value="1"/>
</dbReference>
<comment type="subcellular location">
    <subcellularLocation>
        <location evidence="2">Cell projection</location>
        <location evidence="2">Cilium</location>
        <location evidence="2">Photoreceptor outer segment</location>
    </subcellularLocation>
    <subcellularLocation>
        <location evidence="1">Photoreceptor inner segment</location>
    </subcellularLocation>
    <subcellularLocation>
        <location evidence="3">Secreted</location>
        <location evidence="3">Extracellular space</location>
        <location evidence="3">Extracellular matrix</location>
        <location evidence="3">Interphotoreceptor matrix</location>
    </subcellularLocation>
</comment>
<proteinExistence type="predicted"/>
<feature type="compositionally biased region" description="Polar residues" evidence="18">
    <location>
        <begin position="683"/>
        <end position="692"/>
    </location>
</feature>
<dbReference type="PROSITE" id="PS50024">
    <property type="entry name" value="SEA"/>
    <property type="match status" value="2"/>
</dbReference>
<protein>
    <recommendedName>
        <fullName evidence="14">Interphotoreceptor matrix proteoglycan 1</fullName>
    </recommendedName>
    <alternativeName>
        <fullName evidence="15">Sialoprotein associated with cones and rods</fullName>
    </alternativeName>
</protein>
<evidence type="ECO:0000256" key="4">
    <source>
        <dbReference type="ARBA" id="ARBA00022525"/>
    </source>
</evidence>
<accession>A0AAV6FXV5</accession>
<dbReference type="GO" id="GO:0001750">
    <property type="term" value="C:photoreceptor outer segment"/>
    <property type="evidence" value="ECO:0007669"/>
    <property type="project" value="UniProtKB-SubCell"/>
</dbReference>
<evidence type="ECO:0000313" key="23">
    <source>
        <dbReference type="Proteomes" id="UP000823561"/>
    </source>
</evidence>